<proteinExistence type="inferred from homology"/>
<dbReference type="CDD" id="cd08422">
    <property type="entry name" value="PBP2_CrgA_like"/>
    <property type="match status" value="1"/>
</dbReference>
<dbReference type="AlphaFoldDB" id="A0A518RCN2"/>
<accession>A0A518RCN2</accession>
<comment type="similarity">
    <text evidence="1">Belongs to the LysR transcriptional regulatory family.</text>
</comment>
<dbReference type="InterPro" id="IPR005119">
    <property type="entry name" value="LysR_subst-bd"/>
</dbReference>
<dbReference type="PANTHER" id="PTHR30537:SF5">
    <property type="entry name" value="HTH-TYPE TRANSCRIPTIONAL ACTIVATOR TTDR-RELATED"/>
    <property type="match status" value="1"/>
</dbReference>
<keyword evidence="2" id="KW-0805">Transcription regulation</keyword>
<evidence type="ECO:0000256" key="1">
    <source>
        <dbReference type="ARBA" id="ARBA00009437"/>
    </source>
</evidence>
<reference evidence="6 7" key="1">
    <citation type="submission" date="2019-07" db="EMBL/GenBank/DDBJ databases">
        <title>Sphingomonas alkalisoli sp. nov., isolated from rhizosphere soil of Suaedae salsa.</title>
        <authorList>
            <person name="Zhang H."/>
            <person name="Xu L."/>
            <person name="Zhang J.-X."/>
            <person name="Sun J.-Q."/>
        </authorList>
    </citation>
    <scope>NUCLEOTIDE SEQUENCE [LARGE SCALE GENOMIC DNA]</scope>
    <source>
        <strain evidence="6 7">XS-10</strain>
    </source>
</reference>
<dbReference type="InterPro" id="IPR036388">
    <property type="entry name" value="WH-like_DNA-bd_sf"/>
</dbReference>
<dbReference type="GO" id="GO:0003677">
    <property type="term" value="F:DNA binding"/>
    <property type="evidence" value="ECO:0007669"/>
    <property type="project" value="UniProtKB-KW"/>
</dbReference>
<evidence type="ECO:0000256" key="2">
    <source>
        <dbReference type="ARBA" id="ARBA00023015"/>
    </source>
</evidence>
<dbReference type="Pfam" id="PF00126">
    <property type="entry name" value="HTH_1"/>
    <property type="match status" value="1"/>
</dbReference>
<evidence type="ECO:0000256" key="4">
    <source>
        <dbReference type="ARBA" id="ARBA00023163"/>
    </source>
</evidence>
<dbReference type="InterPro" id="IPR058163">
    <property type="entry name" value="LysR-type_TF_proteobact-type"/>
</dbReference>
<dbReference type="InterPro" id="IPR000847">
    <property type="entry name" value="LysR_HTH_N"/>
</dbReference>
<dbReference type="SUPFAM" id="SSF53850">
    <property type="entry name" value="Periplasmic binding protein-like II"/>
    <property type="match status" value="1"/>
</dbReference>
<dbReference type="Proteomes" id="UP000318055">
    <property type="component" value="Chromosome"/>
</dbReference>
<dbReference type="Gene3D" id="1.10.10.10">
    <property type="entry name" value="Winged helix-like DNA-binding domain superfamily/Winged helix DNA-binding domain"/>
    <property type="match status" value="1"/>
</dbReference>
<evidence type="ECO:0000259" key="5">
    <source>
        <dbReference type="PROSITE" id="PS50931"/>
    </source>
</evidence>
<keyword evidence="7" id="KW-1185">Reference proteome</keyword>
<dbReference type="RefSeq" id="WP_145845111.1">
    <property type="nucleotide sequence ID" value="NZ_CP042239.1"/>
</dbReference>
<organism evidence="6 7">
    <name type="scientific">Sphingomonas suaedae</name>
    <dbReference type="NCBI Taxonomy" id="2599297"/>
    <lineage>
        <taxon>Bacteria</taxon>
        <taxon>Pseudomonadati</taxon>
        <taxon>Pseudomonadota</taxon>
        <taxon>Alphaproteobacteria</taxon>
        <taxon>Sphingomonadales</taxon>
        <taxon>Sphingomonadaceae</taxon>
        <taxon>Sphingomonas</taxon>
    </lineage>
</organism>
<keyword evidence="4" id="KW-0804">Transcription</keyword>
<dbReference type="KEGG" id="ssua:FPZ54_03740"/>
<sequence>MDLLALADFNLVARHGGFGKAARAAARPKATLSRRVTELEASLGVRLFERGARVLKLTEEGRALFERTALLLTELDETAGAIASGGHKPRGRLRVSAPLLFSQTAMGKIAAGFAMKFPDVRLEVTTEDRAVDMIEEAYDLVIRVNPAPDAALVGRAFLHDRLVVVASPGLRRPDDAPVPAIVRGAIGQRSTWKVATASGRSSIAVEPILGLSSLVMVRDAVRMGVGVGRLPLSLVSHDLSAGTLVHWGDVDGPATALWALYPTRRLLSARVSAFLDFLREAFPKGTPDELAAYVEGRGSSGAITAQTSA</sequence>
<gene>
    <name evidence="6" type="ORF">FPZ54_03740</name>
</gene>
<dbReference type="Gene3D" id="3.40.190.290">
    <property type="match status" value="1"/>
</dbReference>
<keyword evidence="3" id="KW-0238">DNA-binding</keyword>
<protein>
    <submittedName>
        <fullName evidence="6">LysR family transcriptional regulator</fullName>
    </submittedName>
</protein>
<dbReference type="OrthoDB" id="9812435at2"/>
<dbReference type="GO" id="GO:0003700">
    <property type="term" value="F:DNA-binding transcription factor activity"/>
    <property type="evidence" value="ECO:0007669"/>
    <property type="project" value="InterPro"/>
</dbReference>
<evidence type="ECO:0000256" key="3">
    <source>
        <dbReference type="ARBA" id="ARBA00023125"/>
    </source>
</evidence>
<name>A0A518RCN2_9SPHN</name>
<feature type="domain" description="HTH lysR-type" evidence="5">
    <location>
        <begin position="1"/>
        <end position="58"/>
    </location>
</feature>
<dbReference type="Pfam" id="PF03466">
    <property type="entry name" value="LysR_substrate"/>
    <property type="match status" value="1"/>
</dbReference>
<evidence type="ECO:0000313" key="7">
    <source>
        <dbReference type="Proteomes" id="UP000318055"/>
    </source>
</evidence>
<dbReference type="EMBL" id="CP042239">
    <property type="protein sequence ID" value="QDX25225.1"/>
    <property type="molecule type" value="Genomic_DNA"/>
</dbReference>
<dbReference type="SUPFAM" id="SSF46785">
    <property type="entry name" value="Winged helix' DNA-binding domain"/>
    <property type="match status" value="1"/>
</dbReference>
<dbReference type="PROSITE" id="PS50931">
    <property type="entry name" value="HTH_LYSR"/>
    <property type="match status" value="1"/>
</dbReference>
<dbReference type="InterPro" id="IPR036390">
    <property type="entry name" value="WH_DNA-bd_sf"/>
</dbReference>
<dbReference type="PANTHER" id="PTHR30537">
    <property type="entry name" value="HTH-TYPE TRANSCRIPTIONAL REGULATOR"/>
    <property type="match status" value="1"/>
</dbReference>
<evidence type="ECO:0000313" key="6">
    <source>
        <dbReference type="EMBL" id="QDX25225.1"/>
    </source>
</evidence>